<sequence>MSRIGNKPVTIPSNVTVEIDGHTVTVKGPKGELTRELSPIIAINIEDNEATFTRPNDNKESRSIHGTTRSLFNNMVEGVSEGFKKELQLVGVGYRAQLAGNKLTLNVGLSHPVEFEAGEGVELEVPSNTQIIVKGYDKEAVGELAANIRATRLPEPYKGKGIRYVDEFVRRKEGKTGK</sequence>
<dbReference type="Pfam" id="PF00347">
    <property type="entry name" value="Ribosomal_L6"/>
    <property type="match status" value="2"/>
</dbReference>
<keyword evidence="4 6" id="KW-0689">Ribosomal protein</keyword>
<dbReference type="InterPro" id="IPR036789">
    <property type="entry name" value="Ribosomal_uL6-like_a/b-dom_sf"/>
</dbReference>
<dbReference type="SUPFAM" id="SSF56053">
    <property type="entry name" value="Ribosomal protein L6"/>
    <property type="match status" value="2"/>
</dbReference>
<dbReference type="STRING" id="128944.AWM75_03560"/>
<evidence type="ECO:0000256" key="8">
    <source>
        <dbReference type="RuleBase" id="RU003870"/>
    </source>
</evidence>
<proteinExistence type="inferred from homology"/>
<dbReference type="PRINTS" id="PR00059">
    <property type="entry name" value="RIBOSOMALL6"/>
</dbReference>
<comment type="similarity">
    <text evidence="1 6 7">Belongs to the universal ribosomal protein uL6 family.</text>
</comment>
<dbReference type="InterPro" id="IPR020040">
    <property type="entry name" value="Ribosomal_uL6_a/b-dom"/>
</dbReference>
<dbReference type="PANTHER" id="PTHR11655:SF14">
    <property type="entry name" value="LARGE RIBOSOMAL SUBUNIT PROTEIN UL6M"/>
    <property type="match status" value="1"/>
</dbReference>
<reference evidence="10" key="2">
    <citation type="submission" date="2016-01" db="EMBL/GenBank/DDBJ databases">
        <title>Six Aerococcus type strain genome sequencing and assembly using PacBio and Illumina Hiseq.</title>
        <authorList>
            <person name="Carkaci D."/>
            <person name="Dargis R."/>
            <person name="Nielsen X.C."/>
            <person name="Skovgaard O."/>
            <person name="Fuursted K."/>
            <person name="Christensen J.J."/>
        </authorList>
    </citation>
    <scope>NUCLEOTIDE SEQUENCE [LARGE SCALE GENOMIC DNA]</scope>
    <source>
        <strain evidence="10">CCUG42038B</strain>
    </source>
</reference>
<dbReference type="Proteomes" id="UP000062260">
    <property type="component" value="Chromosome"/>
</dbReference>
<dbReference type="InterPro" id="IPR002358">
    <property type="entry name" value="Ribosomal_uL6_CS"/>
</dbReference>
<keyword evidence="3 6" id="KW-0694">RNA-binding</keyword>
<evidence type="ECO:0000256" key="4">
    <source>
        <dbReference type="ARBA" id="ARBA00022980"/>
    </source>
</evidence>
<dbReference type="RefSeq" id="WP_067978301.1">
    <property type="nucleotide sequence ID" value="NZ_CP014163.1"/>
</dbReference>
<dbReference type="GO" id="GO:0003735">
    <property type="term" value="F:structural constituent of ribosome"/>
    <property type="evidence" value="ECO:0007669"/>
    <property type="project" value="UniProtKB-UniRule"/>
</dbReference>
<dbReference type="KEGG" id="auh:AWM75_03560"/>
<dbReference type="FunFam" id="3.90.930.12:FF:000002">
    <property type="entry name" value="50S ribosomal protein L6"/>
    <property type="match status" value="1"/>
</dbReference>
<comment type="function">
    <text evidence="6 8">This protein binds to the 23S rRNA, and is important in its secondary structure. It is located near the subunit interface in the base of the L7/L12 stalk, and near the tRNA binding site of the peptidyltransferase center.</text>
</comment>
<evidence type="ECO:0000256" key="6">
    <source>
        <dbReference type="HAMAP-Rule" id="MF_01365"/>
    </source>
</evidence>
<dbReference type="PANTHER" id="PTHR11655">
    <property type="entry name" value="60S/50S RIBOSOMAL PROTEIN L6/L9"/>
    <property type="match status" value="1"/>
</dbReference>
<dbReference type="HAMAP" id="MF_01365_B">
    <property type="entry name" value="Ribosomal_uL6_B"/>
    <property type="match status" value="1"/>
</dbReference>
<dbReference type="PROSITE" id="PS00525">
    <property type="entry name" value="RIBOSOMAL_L6_1"/>
    <property type="match status" value="1"/>
</dbReference>
<evidence type="ECO:0000313" key="9">
    <source>
        <dbReference type="EMBL" id="AMB99135.1"/>
    </source>
</evidence>
<dbReference type="GO" id="GO:0019843">
    <property type="term" value="F:rRNA binding"/>
    <property type="evidence" value="ECO:0007669"/>
    <property type="project" value="UniProtKB-UniRule"/>
</dbReference>
<dbReference type="Gene3D" id="3.90.930.12">
    <property type="entry name" value="Ribosomal protein L6, alpha-beta domain"/>
    <property type="match status" value="2"/>
</dbReference>
<keyword evidence="5 6" id="KW-0687">Ribonucleoprotein</keyword>
<comment type="subunit">
    <text evidence="6">Part of the 50S ribosomal subunit.</text>
</comment>
<evidence type="ECO:0000256" key="2">
    <source>
        <dbReference type="ARBA" id="ARBA00022730"/>
    </source>
</evidence>
<gene>
    <name evidence="6" type="primary">rplF</name>
    <name evidence="9" type="ORF">AWM75_03560</name>
</gene>
<dbReference type="GO" id="GO:0002181">
    <property type="term" value="P:cytoplasmic translation"/>
    <property type="evidence" value="ECO:0007669"/>
    <property type="project" value="TreeGrafter"/>
</dbReference>
<accession>A0A0X8FKT3</accession>
<keyword evidence="10" id="KW-1185">Reference proteome</keyword>
<dbReference type="PIRSF" id="PIRSF002162">
    <property type="entry name" value="Ribosomal_L6"/>
    <property type="match status" value="1"/>
</dbReference>
<dbReference type="GO" id="GO:0022625">
    <property type="term" value="C:cytosolic large ribosomal subunit"/>
    <property type="evidence" value="ECO:0007669"/>
    <property type="project" value="UniProtKB-UniRule"/>
</dbReference>
<evidence type="ECO:0000256" key="5">
    <source>
        <dbReference type="ARBA" id="ARBA00023274"/>
    </source>
</evidence>
<evidence type="ECO:0000256" key="3">
    <source>
        <dbReference type="ARBA" id="ARBA00022884"/>
    </source>
</evidence>
<dbReference type="OrthoDB" id="9805007at2"/>
<dbReference type="InterPro" id="IPR019906">
    <property type="entry name" value="Ribosomal_uL6_bac-type"/>
</dbReference>
<dbReference type="InterPro" id="IPR000702">
    <property type="entry name" value="Ribosomal_uL6-like"/>
</dbReference>
<protein>
    <recommendedName>
        <fullName evidence="6">Large ribosomal subunit protein uL6</fullName>
    </recommendedName>
</protein>
<dbReference type="EMBL" id="CP014163">
    <property type="protein sequence ID" value="AMB99135.1"/>
    <property type="molecule type" value="Genomic_DNA"/>
</dbReference>
<keyword evidence="2 6" id="KW-0699">rRNA-binding</keyword>
<dbReference type="NCBIfam" id="TIGR03654">
    <property type="entry name" value="L6_bact"/>
    <property type="match status" value="1"/>
</dbReference>
<dbReference type="AlphaFoldDB" id="A0A0X8FKT3"/>
<evidence type="ECO:0000313" key="10">
    <source>
        <dbReference type="Proteomes" id="UP000062260"/>
    </source>
</evidence>
<dbReference type="FunFam" id="3.90.930.12:FF:000001">
    <property type="entry name" value="50S ribosomal protein L6"/>
    <property type="match status" value="1"/>
</dbReference>
<evidence type="ECO:0000256" key="1">
    <source>
        <dbReference type="ARBA" id="ARBA00009356"/>
    </source>
</evidence>
<evidence type="ECO:0000256" key="7">
    <source>
        <dbReference type="RuleBase" id="RU003869"/>
    </source>
</evidence>
<name>A0A0X8FKT3_9LACT</name>
<organism evidence="9 10">
    <name type="scientific">Aerococcus urinaehominis</name>
    <dbReference type="NCBI Taxonomy" id="128944"/>
    <lineage>
        <taxon>Bacteria</taxon>
        <taxon>Bacillati</taxon>
        <taxon>Bacillota</taxon>
        <taxon>Bacilli</taxon>
        <taxon>Lactobacillales</taxon>
        <taxon>Aerococcaceae</taxon>
        <taxon>Aerococcus</taxon>
    </lineage>
</organism>
<reference evidence="9 10" key="1">
    <citation type="journal article" date="2016" name="Genome Announc.">
        <title>Complete Genome Sequences of Aerococcus christensenii CCUG 28831T, Aerococcus sanguinicola CCUG 43001T, Aerococcus urinae CCUG 36881T, Aerococcus urinaeequi CCUG 28094T, Aerococcus urinaehominis CCUG 42038 BT, and Aerococcus viridans CCUG 4311T.</title>
        <authorList>
            <person name="Carkaci D."/>
            <person name="Dargis R."/>
            <person name="Nielsen X.C."/>
            <person name="Skovgaard O."/>
            <person name="Fuursted K."/>
            <person name="Christensen J.J."/>
        </authorList>
    </citation>
    <scope>NUCLEOTIDE SEQUENCE [LARGE SCALE GENOMIC DNA]</scope>
    <source>
        <strain evidence="9 10">CCUG42038B</strain>
    </source>
</reference>